<feature type="binding site" description="axial binding residue" evidence="8">
    <location>
        <position position="461"/>
    </location>
    <ligand>
        <name>heme</name>
        <dbReference type="ChEBI" id="CHEBI:30413"/>
    </ligand>
    <ligandPart>
        <name>Fe</name>
        <dbReference type="ChEBI" id="CHEBI:18248"/>
    </ligandPart>
</feature>
<dbReference type="GO" id="GO:0020037">
    <property type="term" value="F:heme binding"/>
    <property type="evidence" value="ECO:0007669"/>
    <property type="project" value="InterPro"/>
</dbReference>
<evidence type="ECO:0000256" key="8">
    <source>
        <dbReference type="PIRSR" id="PIRSR602403-1"/>
    </source>
</evidence>
<evidence type="ECO:0000256" key="6">
    <source>
        <dbReference type="ARBA" id="ARBA00023004"/>
    </source>
</evidence>
<keyword evidence="3 8" id="KW-0349">Heme</keyword>
<evidence type="ECO:0000256" key="2">
    <source>
        <dbReference type="ARBA" id="ARBA00010617"/>
    </source>
</evidence>
<proteinExistence type="inferred from homology"/>
<keyword evidence="12" id="KW-1185">Reference proteome</keyword>
<dbReference type="InterPro" id="IPR002403">
    <property type="entry name" value="Cyt_P450_E_grp-IV"/>
</dbReference>
<dbReference type="InterPro" id="IPR036396">
    <property type="entry name" value="Cyt_P450_sf"/>
</dbReference>
<evidence type="ECO:0000256" key="4">
    <source>
        <dbReference type="ARBA" id="ARBA00022723"/>
    </source>
</evidence>
<keyword evidence="5 9" id="KW-0560">Oxidoreductase</keyword>
<dbReference type="CDD" id="cd11041">
    <property type="entry name" value="CYP503A1-like"/>
    <property type="match status" value="1"/>
</dbReference>
<organism evidence="11 12">
    <name type="scientific">Colletotrichum chrysophilum</name>
    <dbReference type="NCBI Taxonomy" id="1836956"/>
    <lineage>
        <taxon>Eukaryota</taxon>
        <taxon>Fungi</taxon>
        <taxon>Dikarya</taxon>
        <taxon>Ascomycota</taxon>
        <taxon>Pezizomycotina</taxon>
        <taxon>Sordariomycetes</taxon>
        <taxon>Hypocreomycetidae</taxon>
        <taxon>Glomerellales</taxon>
        <taxon>Glomerellaceae</taxon>
        <taxon>Colletotrichum</taxon>
        <taxon>Colletotrichum gloeosporioides species complex</taxon>
    </lineage>
</organism>
<evidence type="ECO:0000256" key="10">
    <source>
        <dbReference type="SAM" id="Phobius"/>
    </source>
</evidence>
<evidence type="ECO:0000256" key="1">
    <source>
        <dbReference type="ARBA" id="ARBA00001971"/>
    </source>
</evidence>
<dbReference type="Pfam" id="PF00067">
    <property type="entry name" value="p450"/>
    <property type="match status" value="1"/>
</dbReference>
<comment type="caution">
    <text evidence="11">The sequence shown here is derived from an EMBL/GenBank/DDBJ whole genome shotgun (WGS) entry which is preliminary data.</text>
</comment>
<keyword evidence="10" id="KW-0472">Membrane</keyword>
<comment type="cofactor">
    <cofactor evidence="1 8">
        <name>heme</name>
        <dbReference type="ChEBI" id="CHEBI:30413"/>
    </cofactor>
</comment>
<keyword evidence="10" id="KW-0812">Transmembrane</keyword>
<evidence type="ECO:0000313" key="12">
    <source>
        <dbReference type="Proteomes" id="UP001243330"/>
    </source>
</evidence>
<dbReference type="EMBL" id="JAQOWY010000022">
    <property type="protein sequence ID" value="KAK1855394.1"/>
    <property type="molecule type" value="Genomic_DNA"/>
</dbReference>
<reference evidence="11" key="1">
    <citation type="submission" date="2023-01" db="EMBL/GenBank/DDBJ databases">
        <title>Colletotrichum chrysophilum M932 genome sequence.</title>
        <authorList>
            <person name="Baroncelli R."/>
        </authorList>
    </citation>
    <scope>NUCLEOTIDE SEQUENCE</scope>
    <source>
        <strain evidence="11">M932</strain>
    </source>
</reference>
<dbReference type="PRINTS" id="PR00465">
    <property type="entry name" value="EP450IV"/>
</dbReference>
<keyword evidence="7 9" id="KW-0503">Monooxygenase</keyword>
<comment type="similarity">
    <text evidence="2 9">Belongs to the cytochrome P450 family.</text>
</comment>
<dbReference type="GO" id="GO:0005506">
    <property type="term" value="F:iron ion binding"/>
    <property type="evidence" value="ECO:0007669"/>
    <property type="project" value="InterPro"/>
</dbReference>
<evidence type="ECO:0000313" key="11">
    <source>
        <dbReference type="EMBL" id="KAK1855394.1"/>
    </source>
</evidence>
<feature type="transmembrane region" description="Helical" evidence="10">
    <location>
        <begin position="12"/>
        <end position="30"/>
    </location>
</feature>
<gene>
    <name evidence="11" type="ORF">CCHR01_02015</name>
</gene>
<keyword evidence="4 8" id="KW-0479">Metal-binding</keyword>
<dbReference type="PANTHER" id="PTHR46206:SF2">
    <property type="entry name" value="CYTOCHROME P450 MONOOXYGENASE AUSG-RELATED"/>
    <property type="match status" value="1"/>
</dbReference>
<protein>
    <submittedName>
        <fullName evidence="11">Cytochrome p450</fullName>
    </submittedName>
</protein>
<dbReference type="PANTHER" id="PTHR46206">
    <property type="entry name" value="CYTOCHROME P450"/>
    <property type="match status" value="1"/>
</dbReference>
<dbReference type="InterPro" id="IPR017972">
    <property type="entry name" value="Cyt_P450_CS"/>
</dbReference>
<dbReference type="Proteomes" id="UP001243330">
    <property type="component" value="Unassembled WGS sequence"/>
</dbReference>
<evidence type="ECO:0000256" key="7">
    <source>
        <dbReference type="ARBA" id="ARBA00023033"/>
    </source>
</evidence>
<keyword evidence="6 8" id="KW-0408">Iron</keyword>
<evidence type="ECO:0000256" key="9">
    <source>
        <dbReference type="RuleBase" id="RU000461"/>
    </source>
</evidence>
<evidence type="ECO:0000256" key="3">
    <source>
        <dbReference type="ARBA" id="ARBA00022617"/>
    </source>
</evidence>
<dbReference type="AlphaFoldDB" id="A0AAD9B137"/>
<dbReference type="PROSITE" id="PS00086">
    <property type="entry name" value="CYTOCHROME_P450"/>
    <property type="match status" value="1"/>
</dbReference>
<dbReference type="GO" id="GO:0004497">
    <property type="term" value="F:monooxygenase activity"/>
    <property type="evidence" value="ECO:0007669"/>
    <property type="project" value="UniProtKB-KW"/>
</dbReference>
<evidence type="ECO:0000256" key="5">
    <source>
        <dbReference type="ARBA" id="ARBA00023002"/>
    </source>
</evidence>
<accession>A0AAD9B137</accession>
<sequence length="520" mass="58545">MASLVFGEGKDFGLPYLLLATAPFIIYFFMCRESLHEGFPVAGLPPDGHSDLQKARERWLVDGPNILREGLKKVNDLLSRLHASILICQQFSGCFQVITTSGPKLILPGKFADEIRNDTRMDFRRAIHKEFFGSYPGFEMFAEGPQDQILVEMNLHENADFITADLAEETAQATEHLLGAPKECQFKSVLLQLVARVSSRVFVGPELCANQEWLDVSVNYTVHSMIAAEALTKWPSFLRPFVHWFLPEVRTLKAEASRARQIIKPVFAKRREANRIARDAGEKTTKVADTIGWLDEVAKGRAYDDGLAQLGLSFAAIHTTSELLSGIISDLCDHPQWFEPLREEMCSAIKTHGWSKKALQDMKFTDSMMKESQRHHLGDIAAMHRVASTTVELSDGTRIPQGAYTMVALDKMEDPAMFEDASGYHPRRFLDMRQKPGQENKWQFVTTGPEHLAFGHGLHSCPGRFFASNEIKVILVYLLTKYEWKWATDGRKEDSFSGLFASADPTVTALIRARDCEISL</sequence>
<dbReference type="SUPFAM" id="SSF48264">
    <property type="entry name" value="Cytochrome P450"/>
    <property type="match status" value="1"/>
</dbReference>
<keyword evidence="10" id="KW-1133">Transmembrane helix</keyword>
<dbReference type="Gene3D" id="1.10.630.10">
    <property type="entry name" value="Cytochrome P450"/>
    <property type="match status" value="1"/>
</dbReference>
<name>A0AAD9B137_9PEZI</name>
<dbReference type="InterPro" id="IPR001128">
    <property type="entry name" value="Cyt_P450"/>
</dbReference>
<dbReference type="GO" id="GO:0016705">
    <property type="term" value="F:oxidoreductase activity, acting on paired donors, with incorporation or reduction of molecular oxygen"/>
    <property type="evidence" value="ECO:0007669"/>
    <property type="project" value="InterPro"/>
</dbReference>